<sequence length="477" mass="53790">MKVLFAAAEAAPFIKTGGLGDVAGALPKELVKQGVDIRVVLPFYSQIDTKYKEMAEDLVYFYMHVGLKWVYCGIKTLELAGVTYYFIDNQDYFNRNGLYGEWDDGERFGFFSMAIIEMMEKIGFIPDVIHVNDWQTAMVPALLVDKYHWVEAYKGIRKVLTIHNILFQGIYPENILGGVFNTGHSIFHEAGVKYYENVNFLKGGINFSDVVTTVSPTYAEEIQTPAFGEGLEGTLRYNSWKIRGIINGIDYDINNPESDSRLDYHYTAEDLSGKVANKKALQQRLGLPVMADVPLIGAVSRLTGQKGFHLIEEKIHELMATRDVQIVILGTGDAEFENAFRNMEQMYPDKCRAIIDFDVTLAQHIYAGSDMFLMPSAFEPCGLSQMISMRYGTIPIVHEIGGLKDTVIPYNEITGEGTGFSFWGFNSTNLLATISRALDVYEDQPEEWQQLMSQGMDSDFSWAQPAKEYLSIYQSLL</sequence>
<evidence type="ECO:0000256" key="1">
    <source>
        <dbReference type="ARBA" id="ARBA00001478"/>
    </source>
</evidence>
<dbReference type="EMBL" id="CP049889">
    <property type="protein sequence ID" value="QIK52469.1"/>
    <property type="molecule type" value="Genomic_DNA"/>
</dbReference>
<dbReference type="RefSeq" id="WP_166063499.1">
    <property type="nucleotide sequence ID" value="NZ_CP049889.1"/>
</dbReference>
<evidence type="ECO:0000313" key="10">
    <source>
        <dbReference type="EMBL" id="QIK52469.1"/>
    </source>
</evidence>
<reference evidence="10 11" key="1">
    <citation type="journal article" date="2017" name="Int. J. Syst. Evol. Microbiol.">
        <title>Jeotgalibaca porci sp. nov. and Jeotgalibaca arthritidis sp. nov., isolated from pigs, and emended description of the genus Jeotgalibaca.</title>
        <authorList>
            <person name="Zamora L."/>
            <person name="Perez-Sancho M."/>
            <person name="Dominguez L."/>
            <person name="Fernandez-Garayzabal J.F."/>
            <person name="Vela A.I."/>
        </authorList>
    </citation>
    <scope>NUCLEOTIDE SEQUENCE [LARGE SCALE GENOMIC DNA]</scope>
    <source>
        <strain evidence="10 11">CCUG 69148</strain>
    </source>
</reference>
<keyword evidence="11" id="KW-1185">Reference proteome</keyword>
<evidence type="ECO:0000259" key="8">
    <source>
        <dbReference type="Pfam" id="PF00534"/>
    </source>
</evidence>
<dbReference type="EC" id="2.4.1.21" evidence="7"/>
<dbReference type="UniPathway" id="UPA00164"/>
<dbReference type="GO" id="GO:0005978">
    <property type="term" value="P:glycogen biosynthetic process"/>
    <property type="evidence" value="ECO:0007669"/>
    <property type="project" value="UniProtKB-UniRule"/>
</dbReference>
<evidence type="ECO:0000256" key="2">
    <source>
        <dbReference type="ARBA" id="ARBA00002764"/>
    </source>
</evidence>
<evidence type="ECO:0000313" key="11">
    <source>
        <dbReference type="Proteomes" id="UP000501830"/>
    </source>
</evidence>
<keyword evidence="4 7" id="KW-0328">Glycosyltransferase</keyword>
<dbReference type="GeneID" id="94553749"/>
<gene>
    <name evidence="7 10" type="primary">glgA</name>
    <name evidence="10" type="ORF">G7058_10670</name>
</gene>
<evidence type="ECO:0000256" key="5">
    <source>
        <dbReference type="ARBA" id="ARBA00022679"/>
    </source>
</evidence>
<dbReference type="InterPro" id="IPR011835">
    <property type="entry name" value="GS/SS"/>
</dbReference>
<feature type="domain" description="Glycosyl transferase family 1" evidence="8">
    <location>
        <begin position="293"/>
        <end position="441"/>
    </location>
</feature>
<protein>
    <recommendedName>
        <fullName evidence="7">Glycogen synthase</fullName>
        <ecNumber evidence="7">2.4.1.21</ecNumber>
    </recommendedName>
    <alternativeName>
        <fullName evidence="7">Starch [bacterial glycogen] synthase</fullName>
    </alternativeName>
</protein>
<keyword evidence="5 7" id="KW-0808">Transferase</keyword>
<dbReference type="KEGG" id="jpo:G7058_10670"/>
<evidence type="ECO:0000256" key="4">
    <source>
        <dbReference type="ARBA" id="ARBA00022676"/>
    </source>
</evidence>
<dbReference type="GO" id="GO:0004373">
    <property type="term" value="F:alpha-1,4-glucan glucosyltransferase (UDP-glucose donor) activity"/>
    <property type="evidence" value="ECO:0007669"/>
    <property type="project" value="InterPro"/>
</dbReference>
<dbReference type="Pfam" id="PF08323">
    <property type="entry name" value="Glyco_transf_5"/>
    <property type="match status" value="1"/>
</dbReference>
<proteinExistence type="inferred from homology"/>
<dbReference type="NCBIfam" id="TIGR02095">
    <property type="entry name" value="glgA"/>
    <property type="match status" value="1"/>
</dbReference>
<comment type="catalytic activity">
    <reaction evidence="1 7">
        <text>[(1-&gt;4)-alpha-D-glucosyl](n) + ADP-alpha-D-glucose = [(1-&gt;4)-alpha-D-glucosyl](n+1) + ADP + H(+)</text>
        <dbReference type="Rhea" id="RHEA:18189"/>
        <dbReference type="Rhea" id="RHEA-COMP:9584"/>
        <dbReference type="Rhea" id="RHEA-COMP:9587"/>
        <dbReference type="ChEBI" id="CHEBI:15378"/>
        <dbReference type="ChEBI" id="CHEBI:15444"/>
        <dbReference type="ChEBI" id="CHEBI:57498"/>
        <dbReference type="ChEBI" id="CHEBI:456216"/>
        <dbReference type="EC" id="2.4.1.21"/>
    </reaction>
</comment>
<evidence type="ECO:0000256" key="3">
    <source>
        <dbReference type="ARBA" id="ARBA00010281"/>
    </source>
</evidence>
<dbReference type="PANTHER" id="PTHR45825:SF11">
    <property type="entry name" value="ALPHA AMYLASE DOMAIN-CONTAINING PROTEIN"/>
    <property type="match status" value="1"/>
</dbReference>
<dbReference type="Pfam" id="PF00534">
    <property type="entry name" value="Glycos_transf_1"/>
    <property type="match status" value="1"/>
</dbReference>
<evidence type="ECO:0000256" key="7">
    <source>
        <dbReference type="HAMAP-Rule" id="MF_00484"/>
    </source>
</evidence>
<dbReference type="Gene3D" id="3.40.50.2000">
    <property type="entry name" value="Glycogen Phosphorylase B"/>
    <property type="match status" value="2"/>
</dbReference>
<evidence type="ECO:0000256" key="6">
    <source>
        <dbReference type="ARBA" id="ARBA00023056"/>
    </source>
</evidence>
<organism evidence="10 11">
    <name type="scientific">Jeotgalibaca porci</name>
    <dbReference type="NCBI Taxonomy" id="1868793"/>
    <lineage>
        <taxon>Bacteria</taxon>
        <taxon>Bacillati</taxon>
        <taxon>Bacillota</taxon>
        <taxon>Bacilli</taxon>
        <taxon>Lactobacillales</taxon>
        <taxon>Carnobacteriaceae</taxon>
        <taxon>Jeotgalibaca</taxon>
    </lineage>
</organism>
<dbReference type="InterPro" id="IPR013534">
    <property type="entry name" value="Starch_synth_cat_dom"/>
</dbReference>
<dbReference type="SUPFAM" id="SSF53756">
    <property type="entry name" value="UDP-Glycosyltransferase/glycogen phosphorylase"/>
    <property type="match status" value="1"/>
</dbReference>
<feature type="binding site" evidence="7">
    <location>
        <position position="15"/>
    </location>
    <ligand>
        <name>ADP-alpha-D-glucose</name>
        <dbReference type="ChEBI" id="CHEBI:57498"/>
    </ligand>
</feature>
<dbReference type="NCBIfam" id="NF001898">
    <property type="entry name" value="PRK00654.1-1"/>
    <property type="match status" value="1"/>
</dbReference>
<accession>A0A6G7WJQ3</accession>
<dbReference type="GO" id="GO:0009011">
    <property type="term" value="F:alpha-1,4-glucan glucosyltransferase (ADP-glucose donor) activity"/>
    <property type="evidence" value="ECO:0007669"/>
    <property type="project" value="UniProtKB-UniRule"/>
</dbReference>
<evidence type="ECO:0000259" key="9">
    <source>
        <dbReference type="Pfam" id="PF08323"/>
    </source>
</evidence>
<comment type="similarity">
    <text evidence="3 7">Belongs to the glycosyltransferase 1 family. Bacterial/plant glycogen synthase subfamily.</text>
</comment>
<dbReference type="AlphaFoldDB" id="A0A6G7WJQ3"/>
<dbReference type="Proteomes" id="UP000501830">
    <property type="component" value="Chromosome"/>
</dbReference>
<dbReference type="CDD" id="cd03791">
    <property type="entry name" value="GT5_Glycogen_synthase_DULL1-like"/>
    <property type="match status" value="1"/>
</dbReference>
<feature type="domain" description="Starch synthase catalytic" evidence="9">
    <location>
        <begin position="2"/>
        <end position="236"/>
    </location>
</feature>
<dbReference type="HAMAP" id="MF_00484">
    <property type="entry name" value="Glycogen_synth"/>
    <property type="match status" value="1"/>
</dbReference>
<keyword evidence="6 7" id="KW-0320">Glycogen biosynthesis</keyword>
<comment type="function">
    <text evidence="2 7">Synthesizes alpha-1,4-glucan chains using ADP-glucose.</text>
</comment>
<name>A0A6G7WJQ3_9LACT</name>
<dbReference type="InterPro" id="IPR001296">
    <property type="entry name" value="Glyco_trans_1"/>
</dbReference>
<dbReference type="PANTHER" id="PTHR45825">
    <property type="entry name" value="GRANULE-BOUND STARCH SYNTHASE 1, CHLOROPLASTIC/AMYLOPLASTIC"/>
    <property type="match status" value="1"/>
</dbReference>
<comment type="pathway">
    <text evidence="7">Glycan biosynthesis; glycogen biosynthesis.</text>
</comment>